<dbReference type="Gene3D" id="1.10.196.10">
    <property type="match status" value="1"/>
</dbReference>
<evidence type="ECO:0000313" key="2">
    <source>
        <dbReference type="EMBL" id="AAH42755.1"/>
    </source>
</evidence>
<sequence length="31" mass="3718">MENNSYPRFLESEFYQDLCKKPQITTEPHAT</sequence>
<gene>
    <name evidence="2" type="primary">RGS2</name>
</gene>
<accession>Q49A86</accession>
<protein>
    <submittedName>
        <fullName evidence="2">RGS2 protein</fullName>
    </submittedName>
</protein>
<dbReference type="EMBL" id="BC042755">
    <property type="protein sequence ID" value="AAH42755.1"/>
    <property type="molecule type" value="mRNA"/>
</dbReference>
<reference evidence="2" key="1">
    <citation type="journal article" date="2004" name="Genome Res.">
        <title>The status, quality, and expansion of the NIH full-length cDNA project: the Mammalian Gene Collection (MGC).</title>
        <authorList>
            <consortium name="The MGC Project Team"/>
            <person name="Gerhard D.S."/>
            <person name="Wagner L."/>
            <person name="Feingold E.A."/>
            <person name="Shenmen C.M."/>
            <person name="Grouse L.H."/>
            <person name="Schuler G."/>
            <person name="Klein S.L."/>
            <person name="Old S."/>
            <person name="Rasooly R."/>
            <person name="Good P."/>
            <person name="Guyer M."/>
            <person name="Peck A.M."/>
            <person name="Derge J.G."/>
            <person name="Lipman D."/>
            <person name="Collins F.S."/>
            <person name="Jang W."/>
            <person name="Sherry S."/>
            <person name="Feolo M."/>
            <person name="Misquitta L."/>
            <person name="Lee E."/>
            <person name="Rotmistrovsky K."/>
            <person name="Greenhut S.F."/>
            <person name="Schaefer C.F."/>
            <person name="Buetow K."/>
            <person name="Bonner T.I."/>
            <person name="Haussler D."/>
            <person name="Kent J."/>
            <person name="Kiekhaus M."/>
            <person name="Furey T."/>
            <person name="Brent M."/>
            <person name="Prange C."/>
            <person name="Schreiber K."/>
            <person name="Shapiro N."/>
            <person name="Bhat N.K."/>
            <person name="Hopkins R.F."/>
            <person name="Hsie F."/>
            <person name="Driscoll T."/>
            <person name="Soares M.B."/>
            <person name="Casavant T.L."/>
            <person name="Scheetz T.E."/>
            <person name="Brown-stein M.J."/>
            <person name="Usdin T.B."/>
            <person name="Toshiyuki S."/>
            <person name="Carninci P."/>
            <person name="Piao Y."/>
            <person name="Dudekula D.B."/>
            <person name="Ko M.S."/>
            <person name="Kawakami K."/>
            <person name="Suzuki Y."/>
            <person name="Sugano S."/>
            <person name="Gruber C.E."/>
            <person name="Smith M.R."/>
            <person name="Simmons B."/>
            <person name="Moore T."/>
            <person name="Waterman R."/>
            <person name="Johnson S.L."/>
            <person name="Ruan Y."/>
            <person name="Wei C.L."/>
            <person name="Mathavan S."/>
            <person name="Gunaratne P.H."/>
            <person name="Wu J."/>
            <person name="Garcia A.M."/>
            <person name="Hulyk S.W."/>
            <person name="Fuh E."/>
            <person name="Yuan Y."/>
            <person name="Sneed A."/>
            <person name="Kowis C."/>
            <person name="Hodgson A."/>
            <person name="Muzny D.M."/>
            <person name="McPherson J."/>
            <person name="Gibbs R.A."/>
            <person name="Fahey J."/>
            <person name="Helton E."/>
            <person name="Ketteman M."/>
            <person name="Madan A."/>
            <person name="Rodrigues S."/>
            <person name="Sanchez A."/>
            <person name="Whiting M."/>
            <person name="Madari A."/>
            <person name="Young A.C."/>
            <person name="Wetherby K.D."/>
            <person name="Granite S.J."/>
            <person name="Kwong P.N."/>
            <person name="Brinkley C.P."/>
            <person name="Pearson R.L."/>
            <person name="Bouffard G.G."/>
            <person name="Blakesly R.W."/>
            <person name="Green E.D."/>
            <person name="Dickson M.C."/>
            <person name="Rodriguez A.C."/>
            <person name="Grimwood J."/>
            <person name="Schmutz J."/>
            <person name="Myers R.M."/>
            <person name="Butterfield Y.S."/>
            <person name="Griffith M."/>
            <person name="Griffith O.L."/>
            <person name="Krzywinski M.I."/>
            <person name="Liao N."/>
            <person name="Morin R."/>
            <person name="Morrin R."/>
            <person name="Palmquist D."/>
            <person name="Petrescu A.S."/>
            <person name="Skalska U."/>
            <person name="Smailus D.E."/>
            <person name="Stott J.M."/>
            <person name="Schnerch A."/>
            <person name="Schein J.E."/>
            <person name="Jones S.J."/>
            <person name="Holt R.A."/>
            <person name="Baross A."/>
            <person name="Marra M.A."/>
            <person name="Clifton S."/>
            <person name="Makowski K.A."/>
            <person name="Bosak S."/>
            <person name="Malek J."/>
        </authorList>
    </citation>
    <scope>NUCLEOTIDE SEQUENCE [LARGE SCALE MRNA]</scope>
    <source>
        <tissue evidence="2">Testis</tissue>
    </source>
</reference>
<dbReference type="PROSITE" id="PS50132">
    <property type="entry name" value="RGS"/>
    <property type="match status" value="1"/>
</dbReference>
<dbReference type="ChiTaRS" id="RGS2">
    <property type="organism name" value="human"/>
</dbReference>
<evidence type="ECO:0000259" key="1">
    <source>
        <dbReference type="PROSITE" id="PS50132"/>
    </source>
</evidence>
<dbReference type="PeptideAtlas" id="Q49A86"/>
<feature type="domain" description="RGS" evidence="1">
    <location>
        <begin position="1"/>
        <end position="19"/>
    </location>
</feature>
<organism evidence="2">
    <name type="scientific">Homo sapiens</name>
    <name type="common">Human</name>
    <dbReference type="NCBI Taxonomy" id="9606"/>
    <lineage>
        <taxon>Eukaryota</taxon>
        <taxon>Metazoa</taxon>
        <taxon>Chordata</taxon>
        <taxon>Craniata</taxon>
        <taxon>Vertebrata</taxon>
        <taxon>Euteleostomi</taxon>
        <taxon>Mammalia</taxon>
        <taxon>Eutheria</taxon>
        <taxon>Euarchontoglires</taxon>
        <taxon>Primates</taxon>
        <taxon>Haplorrhini</taxon>
        <taxon>Catarrhini</taxon>
        <taxon>Hominidae</taxon>
        <taxon>Homo</taxon>
    </lineage>
</organism>
<name>Q49A86_HUMAN</name>
<dbReference type="SUPFAM" id="SSF48097">
    <property type="entry name" value="Regulator of G-protein signaling, RGS"/>
    <property type="match status" value="1"/>
</dbReference>
<dbReference type="InterPro" id="IPR016137">
    <property type="entry name" value="RGS"/>
</dbReference>
<dbReference type="InterPro" id="IPR024066">
    <property type="entry name" value="RGS_subdom1/3"/>
</dbReference>
<dbReference type="OrthoDB" id="196547at2759"/>
<proteinExistence type="evidence at transcript level"/>
<dbReference type="AlphaFoldDB" id="Q49A86"/>
<dbReference type="InterPro" id="IPR036305">
    <property type="entry name" value="RGS_sf"/>
</dbReference>